<dbReference type="EMBL" id="ML119108">
    <property type="protein sequence ID" value="RPB16627.1"/>
    <property type="molecule type" value="Genomic_DNA"/>
</dbReference>
<dbReference type="InterPro" id="IPR052337">
    <property type="entry name" value="SAT4-like"/>
</dbReference>
<evidence type="ECO:0000313" key="9">
    <source>
        <dbReference type="EMBL" id="RPB16627.1"/>
    </source>
</evidence>
<evidence type="ECO:0000313" key="10">
    <source>
        <dbReference type="Proteomes" id="UP000277580"/>
    </source>
</evidence>
<reference evidence="9 10" key="1">
    <citation type="journal article" date="2018" name="Nat. Ecol. Evol.">
        <title>Pezizomycetes genomes reveal the molecular basis of ectomycorrhizal truffle lifestyle.</title>
        <authorList>
            <person name="Murat C."/>
            <person name="Payen T."/>
            <person name="Noel B."/>
            <person name="Kuo A."/>
            <person name="Morin E."/>
            <person name="Chen J."/>
            <person name="Kohler A."/>
            <person name="Krizsan K."/>
            <person name="Balestrini R."/>
            <person name="Da Silva C."/>
            <person name="Montanini B."/>
            <person name="Hainaut M."/>
            <person name="Levati E."/>
            <person name="Barry K.W."/>
            <person name="Belfiori B."/>
            <person name="Cichocki N."/>
            <person name="Clum A."/>
            <person name="Dockter R.B."/>
            <person name="Fauchery L."/>
            <person name="Guy J."/>
            <person name="Iotti M."/>
            <person name="Le Tacon F."/>
            <person name="Lindquist E.A."/>
            <person name="Lipzen A."/>
            <person name="Malagnac F."/>
            <person name="Mello A."/>
            <person name="Molinier V."/>
            <person name="Miyauchi S."/>
            <person name="Poulain J."/>
            <person name="Riccioni C."/>
            <person name="Rubini A."/>
            <person name="Sitrit Y."/>
            <person name="Splivallo R."/>
            <person name="Traeger S."/>
            <person name="Wang M."/>
            <person name="Zifcakova L."/>
            <person name="Wipf D."/>
            <person name="Zambonelli A."/>
            <person name="Paolocci F."/>
            <person name="Nowrousian M."/>
            <person name="Ottonello S."/>
            <person name="Baldrian P."/>
            <person name="Spatafora J.W."/>
            <person name="Henrissat B."/>
            <person name="Nagy L.G."/>
            <person name="Aury J.M."/>
            <person name="Wincker P."/>
            <person name="Grigoriev I.V."/>
            <person name="Bonfante P."/>
            <person name="Martin F.M."/>
        </authorList>
    </citation>
    <scope>NUCLEOTIDE SEQUENCE [LARGE SCALE GENOMIC DNA]</scope>
    <source>
        <strain evidence="9 10">CCBAS932</strain>
    </source>
</reference>
<feature type="region of interest" description="Disordered" evidence="6">
    <location>
        <begin position="397"/>
        <end position="430"/>
    </location>
</feature>
<comment type="similarity">
    <text evidence="5">Belongs to the SAT4 family.</text>
</comment>
<sequence>MLNGNQAVAFEWSFAGLALIFVLLRLYVRIFHGPSSRLNWSDWIVVIAWLNFAAGCACDVELNRLGFIHPASSYRGNLSMITPDPEKTVRILKIIYYSIFPYIIDLWLIKAGILSFYYVVIPRTLPLYRWFLHMTAGLCLVTFFMVFFINMFWCDPIWSNWSLDEAEICVASAKEPPFFLTVGSTIITDLLIFFLPFPLLQNIHLPLRKMVGVIALFTLGSLTILAAICRVAVIARTANVTEVTAWTAVECSTGIIVACAPALRVLLIRRERSPSGGLSKSTRSYPRPGPPIFSASDRNEIWDGTDATAPHWIRMASISGSAAVSPREPQFDDAVIEALSKQLTPGRNSHDFRNSSFNNFDMVAPIPNMRLQLGRGIIEHAPMSPHSTRSPVDDHMTIGSISPRTISPLTSPDFIRLDHRPGSDDVSLNRWDTSESGRLELGRIVENAAGANRPRSVSRTTCDNGPKSGPRGFL</sequence>
<feature type="transmembrane region" description="Helical" evidence="7">
    <location>
        <begin position="245"/>
        <end position="267"/>
    </location>
</feature>
<dbReference type="InParanoid" id="A0A3N4L1D6"/>
<feature type="transmembrane region" description="Helical" evidence="7">
    <location>
        <begin position="12"/>
        <end position="28"/>
    </location>
</feature>
<evidence type="ECO:0000256" key="4">
    <source>
        <dbReference type="ARBA" id="ARBA00023136"/>
    </source>
</evidence>
<dbReference type="PANTHER" id="PTHR33048:SF47">
    <property type="entry name" value="INTEGRAL MEMBRANE PROTEIN-RELATED"/>
    <property type="match status" value="1"/>
</dbReference>
<dbReference type="GO" id="GO:0016020">
    <property type="term" value="C:membrane"/>
    <property type="evidence" value="ECO:0007669"/>
    <property type="project" value="UniProtKB-SubCell"/>
</dbReference>
<dbReference type="InterPro" id="IPR049326">
    <property type="entry name" value="Rhodopsin_dom_fungi"/>
</dbReference>
<evidence type="ECO:0000256" key="6">
    <source>
        <dbReference type="SAM" id="MobiDB-lite"/>
    </source>
</evidence>
<organism evidence="9 10">
    <name type="scientific">Morchella conica CCBAS932</name>
    <dbReference type="NCBI Taxonomy" id="1392247"/>
    <lineage>
        <taxon>Eukaryota</taxon>
        <taxon>Fungi</taxon>
        <taxon>Dikarya</taxon>
        <taxon>Ascomycota</taxon>
        <taxon>Pezizomycotina</taxon>
        <taxon>Pezizomycetes</taxon>
        <taxon>Pezizales</taxon>
        <taxon>Morchellaceae</taxon>
        <taxon>Morchella</taxon>
    </lineage>
</organism>
<dbReference type="PANTHER" id="PTHR33048">
    <property type="entry name" value="PTH11-LIKE INTEGRAL MEMBRANE PROTEIN (AFU_ORTHOLOGUE AFUA_5G11245)"/>
    <property type="match status" value="1"/>
</dbReference>
<feature type="transmembrane region" description="Helical" evidence="7">
    <location>
        <begin position="40"/>
        <end position="62"/>
    </location>
</feature>
<evidence type="ECO:0000256" key="5">
    <source>
        <dbReference type="ARBA" id="ARBA00038359"/>
    </source>
</evidence>
<feature type="compositionally biased region" description="Polar residues" evidence="6">
    <location>
        <begin position="399"/>
        <end position="410"/>
    </location>
</feature>
<evidence type="ECO:0000256" key="3">
    <source>
        <dbReference type="ARBA" id="ARBA00022989"/>
    </source>
</evidence>
<feature type="transmembrane region" description="Helical" evidence="7">
    <location>
        <begin position="94"/>
        <end position="119"/>
    </location>
</feature>
<dbReference type="Pfam" id="PF20684">
    <property type="entry name" value="Fung_rhodopsin"/>
    <property type="match status" value="1"/>
</dbReference>
<keyword evidence="2 7" id="KW-0812">Transmembrane</keyword>
<feature type="transmembrane region" description="Helical" evidence="7">
    <location>
        <begin position="178"/>
        <end position="199"/>
    </location>
</feature>
<feature type="domain" description="Rhodopsin" evidence="8">
    <location>
        <begin position="24"/>
        <end position="268"/>
    </location>
</feature>
<proteinExistence type="inferred from homology"/>
<feature type="region of interest" description="Disordered" evidence="6">
    <location>
        <begin position="450"/>
        <end position="474"/>
    </location>
</feature>
<evidence type="ECO:0000256" key="1">
    <source>
        <dbReference type="ARBA" id="ARBA00004141"/>
    </source>
</evidence>
<evidence type="ECO:0000256" key="2">
    <source>
        <dbReference type="ARBA" id="ARBA00022692"/>
    </source>
</evidence>
<gene>
    <name evidence="9" type="ORF">P167DRAFT_532176</name>
</gene>
<feature type="transmembrane region" description="Helical" evidence="7">
    <location>
        <begin position="131"/>
        <end position="153"/>
    </location>
</feature>
<keyword evidence="4 7" id="KW-0472">Membrane</keyword>
<dbReference type="AlphaFoldDB" id="A0A3N4L1D6"/>
<dbReference type="Proteomes" id="UP000277580">
    <property type="component" value="Unassembled WGS sequence"/>
</dbReference>
<comment type="subcellular location">
    <subcellularLocation>
        <location evidence="1">Membrane</location>
        <topology evidence="1">Multi-pass membrane protein</topology>
    </subcellularLocation>
</comment>
<name>A0A3N4L1D6_9PEZI</name>
<dbReference type="OrthoDB" id="10017208at2759"/>
<evidence type="ECO:0000259" key="8">
    <source>
        <dbReference type="Pfam" id="PF20684"/>
    </source>
</evidence>
<feature type="transmembrane region" description="Helical" evidence="7">
    <location>
        <begin position="211"/>
        <end position="233"/>
    </location>
</feature>
<accession>A0A3N4L1D6</accession>
<dbReference type="STRING" id="1392247.A0A3N4L1D6"/>
<keyword evidence="3 7" id="KW-1133">Transmembrane helix</keyword>
<evidence type="ECO:0000256" key="7">
    <source>
        <dbReference type="SAM" id="Phobius"/>
    </source>
</evidence>
<keyword evidence="10" id="KW-1185">Reference proteome</keyword>
<protein>
    <recommendedName>
        <fullName evidence="8">Rhodopsin domain-containing protein</fullName>
    </recommendedName>
</protein>